<dbReference type="WBParaSite" id="TREG1_87900.2">
    <property type="protein sequence ID" value="TREG1_87900.2"/>
    <property type="gene ID" value="TREG1_87900"/>
</dbReference>
<dbReference type="InterPro" id="IPR045850">
    <property type="entry name" value="TRM2_met"/>
</dbReference>
<dbReference type="Proteomes" id="UP000050795">
    <property type="component" value="Unassembled WGS sequence"/>
</dbReference>
<reference evidence="1" key="1">
    <citation type="submission" date="2022-06" db="EMBL/GenBank/DDBJ databases">
        <authorList>
            <person name="Berger JAMES D."/>
            <person name="Berger JAMES D."/>
        </authorList>
    </citation>
    <scope>NUCLEOTIDE SEQUENCE [LARGE SCALE GENOMIC DNA]</scope>
</reference>
<evidence type="ECO:0000313" key="2">
    <source>
        <dbReference type="WBParaSite" id="TREG1_87900.2"/>
    </source>
</evidence>
<sequence length="413" mass="46111">MADKTTDVDKFPCENESVCTCDCINILKLNPSSENNNDGSVPTCLNPNCPYAYLKRDGFTSEAFKIQVKNILRHAGFGQMKKMLQSLNVNFHKLKLIKGSVAFLSFESAADRDFAISALNGYNWKGSTLITKIARAHADPLLKRRAENESDLESAVKKQCLDGLTEPVDIEKAHENLRDSIAPLWRLNYDPDQLLEKRNIILKHLAEARKRLLATNRDIIIADTVRHSEEFDSTRKPTICKLGSVIPSPVQTGYRNKSELTIGYDVDGTGPILGFRYSKYKGGSVAVGSYKSWNFLPKKSSKVIDALQRFLNACSEGDLESLSKLTAFDPITQKGNWRQVLIRESRCGDILLVLYVNAHELTEDDIHNLSNELKKWFQMGPGSDSGVTSLHLSVRSQLVGDLNILVTDTVMGK</sequence>
<dbReference type="AlphaFoldDB" id="A0AA85KHA5"/>
<dbReference type="SUPFAM" id="SSF54928">
    <property type="entry name" value="RNA-binding domain, RBD"/>
    <property type="match status" value="1"/>
</dbReference>
<accession>A0AA85KHA5</accession>
<name>A0AA85KHA5_TRIRE</name>
<evidence type="ECO:0000313" key="1">
    <source>
        <dbReference type="Proteomes" id="UP000050795"/>
    </source>
</evidence>
<dbReference type="Gene3D" id="2.40.50.1070">
    <property type="match status" value="1"/>
</dbReference>
<dbReference type="PANTHER" id="PTHR45904:SF2">
    <property type="entry name" value="TRNA (URACIL-5-)-METHYLTRANSFERASE HOMOLOG A"/>
    <property type="match status" value="1"/>
</dbReference>
<organism evidence="1 2">
    <name type="scientific">Trichobilharzia regenti</name>
    <name type="common">Nasal bird schistosome</name>
    <dbReference type="NCBI Taxonomy" id="157069"/>
    <lineage>
        <taxon>Eukaryota</taxon>
        <taxon>Metazoa</taxon>
        <taxon>Spiralia</taxon>
        <taxon>Lophotrochozoa</taxon>
        <taxon>Platyhelminthes</taxon>
        <taxon>Trematoda</taxon>
        <taxon>Digenea</taxon>
        <taxon>Strigeidida</taxon>
        <taxon>Schistosomatoidea</taxon>
        <taxon>Schistosomatidae</taxon>
        <taxon>Trichobilharzia</taxon>
    </lineage>
</organism>
<keyword evidence="1" id="KW-1185">Reference proteome</keyword>
<reference evidence="2" key="2">
    <citation type="submission" date="2023-11" db="UniProtKB">
        <authorList>
            <consortium name="WormBaseParasite"/>
        </authorList>
    </citation>
    <scope>IDENTIFICATION</scope>
</reference>
<dbReference type="PANTHER" id="PTHR45904">
    <property type="entry name" value="TRNA (URACIL-5-)-METHYLTRANSFERASE"/>
    <property type="match status" value="1"/>
</dbReference>
<evidence type="ECO:0008006" key="3">
    <source>
        <dbReference type="Google" id="ProtNLM"/>
    </source>
</evidence>
<proteinExistence type="predicted"/>
<protein>
    <recommendedName>
        <fullName evidence="3">RRM domain-containing protein</fullName>
    </recommendedName>
</protein>
<dbReference type="GO" id="GO:0003723">
    <property type="term" value="F:RNA binding"/>
    <property type="evidence" value="ECO:0007669"/>
    <property type="project" value="TreeGrafter"/>
</dbReference>
<dbReference type="InterPro" id="IPR035979">
    <property type="entry name" value="RBD_domain_sf"/>
</dbReference>